<dbReference type="EMBL" id="KN882041">
    <property type="protein sequence ID" value="KIY46225.1"/>
    <property type="molecule type" value="Genomic_DNA"/>
</dbReference>
<keyword evidence="3" id="KW-1185">Reference proteome</keyword>
<feature type="compositionally biased region" description="Polar residues" evidence="1">
    <location>
        <begin position="156"/>
        <end position="171"/>
    </location>
</feature>
<proteinExistence type="predicted"/>
<accession>A0A0D7A650</accession>
<dbReference type="AlphaFoldDB" id="A0A0D7A650"/>
<gene>
    <name evidence="2" type="ORF">FISHEDRAFT_60505</name>
</gene>
<name>A0A0D7A650_9AGAR</name>
<protein>
    <submittedName>
        <fullName evidence="2">Uncharacterized protein</fullName>
    </submittedName>
</protein>
<evidence type="ECO:0000313" key="2">
    <source>
        <dbReference type="EMBL" id="KIY46225.1"/>
    </source>
</evidence>
<evidence type="ECO:0000313" key="3">
    <source>
        <dbReference type="Proteomes" id="UP000054144"/>
    </source>
</evidence>
<dbReference type="Proteomes" id="UP000054144">
    <property type="component" value="Unassembled WGS sequence"/>
</dbReference>
<reference evidence="2 3" key="1">
    <citation type="journal article" date="2015" name="Fungal Genet. Biol.">
        <title>Evolution of novel wood decay mechanisms in Agaricales revealed by the genome sequences of Fistulina hepatica and Cylindrobasidium torrendii.</title>
        <authorList>
            <person name="Floudas D."/>
            <person name="Held B.W."/>
            <person name="Riley R."/>
            <person name="Nagy L.G."/>
            <person name="Koehler G."/>
            <person name="Ransdell A.S."/>
            <person name="Younus H."/>
            <person name="Chow J."/>
            <person name="Chiniquy J."/>
            <person name="Lipzen A."/>
            <person name="Tritt A."/>
            <person name="Sun H."/>
            <person name="Haridas S."/>
            <person name="LaButti K."/>
            <person name="Ohm R.A."/>
            <person name="Kues U."/>
            <person name="Blanchette R.A."/>
            <person name="Grigoriev I.V."/>
            <person name="Minto R.E."/>
            <person name="Hibbett D.S."/>
        </authorList>
    </citation>
    <scope>NUCLEOTIDE SEQUENCE [LARGE SCALE GENOMIC DNA]</scope>
    <source>
        <strain evidence="2 3">ATCC 64428</strain>
    </source>
</reference>
<organism evidence="2 3">
    <name type="scientific">Fistulina hepatica ATCC 64428</name>
    <dbReference type="NCBI Taxonomy" id="1128425"/>
    <lineage>
        <taxon>Eukaryota</taxon>
        <taxon>Fungi</taxon>
        <taxon>Dikarya</taxon>
        <taxon>Basidiomycota</taxon>
        <taxon>Agaricomycotina</taxon>
        <taxon>Agaricomycetes</taxon>
        <taxon>Agaricomycetidae</taxon>
        <taxon>Agaricales</taxon>
        <taxon>Fistulinaceae</taxon>
        <taxon>Fistulina</taxon>
    </lineage>
</organism>
<feature type="region of interest" description="Disordered" evidence="1">
    <location>
        <begin position="156"/>
        <end position="188"/>
    </location>
</feature>
<evidence type="ECO:0000256" key="1">
    <source>
        <dbReference type="SAM" id="MobiDB-lite"/>
    </source>
</evidence>
<sequence length="936" mass="104773">MPLRGVICTASTCPRSFAISQLFAFFAVMVSLPCYLVSHLECEATSFFRLDYPHADEIDVDDLQGLAGVVDRLHQTVCPDCTWRADPEQFYITKRPTSDAELTKMISLALSSRLRLKPIEQSTSVKQLVGQVITMCTPASGFIMLCGRRNLVSTSSASQLQPESELTQEQGVHSRHEQSRTILKPLASSSRKEDIPAILEPVGENGLYLVSLSRETKYNTPKSSDKALSFRYRNPEIHHGETNLLVDPMKALDLLFKESPTFDETLPIPSTTVYFLHGYDVLGKTALLSALSMSSDWDSAAAQNYSLLEHQDASESSLERLPRQLCLVIDCSDFDVTSTSSTSMTQQVSSAICQALLVFLSEKHIQTSLGLNAKDALTLIDFTKEEGHVLLEKILSNVRKTSSVPVIVTVDNFDVGILRYLLSASHDRLMTHRMDNPTLIHRSVRSHLLDPLSRGIKLGYISKIVFSSIFRDVADELELIFQSGDIDVNFCNAMSKVETPVFRLGLSVRQATDIVHHLGYTEPERLIQELREYAGSYFDQIFQSDEYMRLDFSSEFFDIYQMGEGISGRSGGHSRLLPPYMTPVLTSALASFIANSDLSYDLARTASDLKTPISIGSASYEGITSFEAKTLNDLLHHLTTSRSCPPNILVLKVLYGLGILSFIPAEPGQPTTSLPAKIFMTSPNSAAHSILRCVFATPQLRLTKSKVYTPFKGETQWIIESLKVHLCSRPMKAAWDWAPIGKTALAFLLRVGYDLGGITDARVLEDVVVADNFVSKNDVLAITTLRDSNKPRTYVHQLFTVVDYSLPGLFSGENERHPRWDNLSDHEKMRNLRRRLETFTNSQGSNARLFLFRGKSSQHELPLPTAFVKERDLLRSKVIRLASRNADDPRLRCTSDVHHLDSSSLQVWLVFVLGSQRVIVEKMEDYALDFFYETDI</sequence>